<organism evidence="2 3">
    <name type="scientific">Klebsormidium nitens</name>
    <name type="common">Green alga</name>
    <name type="synonym">Ulothrix nitens</name>
    <dbReference type="NCBI Taxonomy" id="105231"/>
    <lineage>
        <taxon>Eukaryota</taxon>
        <taxon>Viridiplantae</taxon>
        <taxon>Streptophyta</taxon>
        <taxon>Klebsormidiophyceae</taxon>
        <taxon>Klebsormidiales</taxon>
        <taxon>Klebsormidiaceae</taxon>
        <taxon>Klebsormidium</taxon>
    </lineage>
</organism>
<sequence length="149" mass="15661">MADEQPTKVAKLAPEQSPAAASKAVDEAIEKVKNTDNSEADALPSTDAATASEPSLTEKKIDLEGAAKEAAEAEKPADAEKEEKTEEPASEKAEDVAANGKEGDEKEEEKGEEKAEDEPKEETVTDLGNGPLKFVVNTVKEAVGAEPVK</sequence>
<accession>A0A1Y1HT56</accession>
<feature type="compositionally biased region" description="Basic and acidic residues" evidence="1">
    <location>
        <begin position="56"/>
        <end position="113"/>
    </location>
</feature>
<feature type="compositionally biased region" description="Basic and acidic residues" evidence="1">
    <location>
        <begin position="24"/>
        <end position="36"/>
    </location>
</feature>
<reference evidence="2 3" key="1">
    <citation type="journal article" date="2014" name="Nat. Commun.">
        <title>Klebsormidium flaccidum genome reveals primary factors for plant terrestrial adaptation.</title>
        <authorList>
            <person name="Hori K."/>
            <person name="Maruyama F."/>
            <person name="Fujisawa T."/>
            <person name="Togashi T."/>
            <person name="Yamamoto N."/>
            <person name="Seo M."/>
            <person name="Sato S."/>
            <person name="Yamada T."/>
            <person name="Mori H."/>
            <person name="Tajima N."/>
            <person name="Moriyama T."/>
            <person name="Ikeuchi M."/>
            <person name="Watanabe M."/>
            <person name="Wada H."/>
            <person name="Kobayashi K."/>
            <person name="Saito M."/>
            <person name="Masuda T."/>
            <person name="Sasaki-Sekimoto Y."/>
            <person name="Mashiguchi K."/>
            <person name="Awai K."/>
            <person name="Shimojima M."/>
            <person name="Masuda S."/>
            <person name="Iwai M."/>
            <person name="Nobusawa T."/>
            <person name="Narise T."/>
            <person name="Kondo S."/>
            <person name="Saito H."/>
            <person name="Sato R."/>
            <person name="Murakawa M."/>
            <person name="Ihara Y."/>
            <person name="Oshima-Yamada Y."/>
            <person name="Ohtaka K."/>
            <person name="Satoh M."/>
            <person name="Sonobe K."/>
            <person name="Ishii M."/>
            <person name="Ohtani R."/>
            <person name="Kanamori-Sato M."/>
            <person name="Honoki R."/>
            <person name="Miyazaki D."/>
            <person name="Mochizuki H."/>
            <person name="Umetsu J."/>
            <person name="Higashi K."/>
            <person name="Shibata D."/>
            <person name="Kamiya Y."/>
            <person name="Sato N."/>
            <person name="Nakamura Y."/>
            <person name="Tabata S."/>
            <person name="Ida S."/>
            <person name="Kurokawa K."/>
            <person name="Ohta H."/>
        </authorList>
    </citation>
    <scope>NUCLEOTIDE SEQUENCE [LARGE SCALE GENOMIC DNA]</scope>
    <source>
        <strain evidence="2 3">NIES-2285</strain>
    </source>
</reference>
<gene>
    <name evidence="2" type="ORF">KFL_000370010</name>
</gene>
<name>A0A1Y1HT56_KLENI</name>
<evidence type="ECO:0000256" key="1">
    <source>
        <dbReference type="SAM" id="MobiDB-lite"/>
    </source>
</evidence>
<evidence type="ECO:0000313" key="2">
    <source>
        <dbReference type="EMBL" id="GAQ79727.1"/>
    </source>
</evidence>
<dbReference type="AlphaFoldDB" id="A0A1Y1HT56"/>
<dbReference type="EMBL" id="DF236986">
    <property type="protein sequence ID" value="GAQ79727.1"/>
    <property type="molecule type" value="Genomic_DNA"/>
</dbReference>
<dbReference type="Proteomes" id="UP000054558">
    <property type="component" value="Unassembled WGS sequence"/>
</dbReference>
<feature type="region of interest" description="Disordered" evidence="1">
    <location>
        <begin position="1"/>
        <end position="129"/>
    </location>
</feature>
<evidence type="ECO:0000313" key="3">
    <source>
        <dbReference type="Proteomes" id="UP000054558"/>
    </source>
</evidence>
<dbReference type="OMA" id="SQQCSCV"/>
<keyword evidence="3" id="KW-1185">Reference proteome</keyword>
<protein>
    <submittedName>
        <fullName evidence="2">Uncharacterized protein</fullName>
    </submittedName>
</protein>
<proteinExistence type="predicted"/>